<evidence type="ECO:0000259" key="2">
    <source>
        <dbReference type="Pfam" id="PF18449"/>
    </source>
</evidence>
<feature type="compositionally biased region" description="Basic and acidic residues" evidence="1">
    <location>
        <begin position="127"/>
        <end position="151"/>
    </location>
</feature>
<evidence type="ECO:0000313" key="3">
    <source>
        <dbReference type="EMBL" id="RMW51441.1"/>
    </source>
</evidence>
<dbReference type="Proteomes" id="UP000281061">
    <property type="component" value="Unassembled WGS sequence"/>
</dbReference>
<dbReference type="PROSITE" id="PS51257">
    <property type="entry name" value="PROKAR_LIPOPROTEIN"/>
    <property type="match status" value="1"/>
</dbReference>
<feature type="domain" description="Pesticidal crystal protein Cry1Aa" evidence="2">
    <location>
        <begin position="44"/>
        <end position="103"/>
    </location>
</feature>
<dbReference type="AlphaFoldDB" id="A0AB37RCX3"/>
<evidence type="ECO:0000313" key="4">
    <source>
        <dbReference type="Proteomes" id="UP000281061"/>
    </source>
</evidence>
<organism evidence="3 4">
    <name type="scientific">Lactiplantibacillus pentosus</name>
    <name type="common">Lactobacillus pentosus</name>
    <dbReference type="NCBI Taxonomy" id="1589"/>
    <lineage>
        <taxon>Bacteria</taxon>
        <taxon>Bacillati</taxon>
        <taxon>Bacillota</taxon>
        <taxon>Bacilli</taxon>
        <taxon>Lactobacillales</taxon>
        <taxon>Lactobacillaceae</taxon>
        <taxon>Lactiplantibacillus</taxon>
    </lineage>
</organism>
<evidence type="ECO:0000256" key="1">
    <source>
        <dbReference type="SAM" id="MobiDB-lite"/>
    </source>
</evidence>
<proteinExistence type="predicted"/>
<dbReference type="EMBL" id="RDCL01000096">
    <property type="protein sequence ID" value="RMW51441.1"/>
    <property type="molecule type" value="Genomic_DNA"/>
</dbReference>
<accession>A0AB37RCX3</accession>
<dbReference type="Pfam" id="PF18449">
    <property type="entry name" value="Endotoxin_C2"/>
    <property type="match status" value="1"/>
</dbReference>
<dbReference type="RefSeq" id="WP_122212184.1">
    <property type="nucleotide sequence ID" value="NZ_JAQPOL010000001.1"/>
</dbReference>
<sequence length="272" mass="29829">MYKLATGVATIAALVLLGGCQNSTVKNTSSSKSNSSSVTFTGTKKERAAKMDVDSLFKDSKHSTLLSGTKPTDVDTVKTEVLALKVGSVRKKLLADVKVAETLAKNAYQQSLSSSAKSESIYKKNAPKRESESIAQAKKDSESESKAESRSESFSAWQKSYDESSKKEASSEETANSQNDANRYEKKLMKLGVDKAHATDVSYSNNTVTWTGYDDWKTWSHSELQGMLDILQTITLRNAPAYNQETPNIVYQLSDGTKIAHKDSSHSQVWDN</sequence>
<comment type="caution">
    <text evidence="3">The sequence shown here is derived from an EMBL/GenBank/DDBJ whole genome shotgun (WGS) entry which is preliminary data.</text>
</comment>
<name>A0AB37RCX3_LACPE</name>
<feature type="region of interest" description="Disordered" evidence="1">
    <location>
        <begin position="116"/>
        <end position="182"/>
    </location>
</feature>
<feature type="compositionally biased region" description="Basic and acidic residues" evidence="1">
    <location>
        <begin position="160"/>
        <end position="170"/>
    </location>
</feature>
<reference evidence="3 4" key="1">
    <citation type="submission" date="2018-10" db="EMBL/GenBank/DDBJ databases">
        <title>Genome sequences of five Lactobacillus pentosus strains isolated from brines of traditionally fermented spanish-style green table olives and differences between them.</title>
        <authorList>
            <person name="Jimenez Diaz R."/>
        </authorList>
    </citation>
    <scope>NUCLEOTIDE SEQUENCE [LARGE SCALE GENOMIC DNA]</scope>
    <source>
        <strain evidence="3 4">IG8</strain>
    </source>
</reference>
<dbReference type="InterPro" id="IPR054544">
    <property type="entry name" value="Pest_crys_Cry1Aa_dom-IV"/>
</dbReference>
<gene>
    <name evidence="3" type="ORF">D6U17_17415</name>
</gene>
<protein>
    <recommendedName>
        <fullName evidence="2">Pesticidal crystal protein Cry1Aa domain-containing protein</fullName>
    </recommendedName>
</protein>